<name>K4KP18_SIMAS</name>
<dbReference type="Pfam" id="PF03692">
    <property type="entry name" value="CxxCxxCC"/>
    <property type="match status" value="1"/>
</dbReference>
<dbReference type="InterPro" id="IPR005358">
    <property type="entry name" value="Puta_zinc/iron-chelating_dom"/>
</dbReference>
<dbReference type="NCBIfam" id="NF003501">
    <property type="entry name" value="PRK05170.1-5"/>
    <property type="match status" value="1"/>
</dbReference>
<dbReference type="eggNOG" id="COG2983">
    <property type="taxonomic scope" value="Bacteria"/>
</dbReference>
<sequence length="149" mass="17140">MAWQRDFWRTTKLSDMSRYQWESLCDGCGKCCLQKLEDEDSGEVYFTRLACKLLDIESGRCGDYPHRLERVPGCLNLTADKIEEFHWLPVTCAYRLLAEGEDLPEWHPLITGDPQAVHAAGISVRGRAIPETAVSEEDWENEIVHWVDL</sequence>
<dbReference type="STRING" id="1117647.M5M_18140"/>
<keyword evidence="3" id="KW-1185">Reference proteome</keyword>
<dbReference type="HAMAP" id="MF_00676">
    <property type="entry name" value="UPF0260"/>
    <property type="match status" value="1"/>
</dbReference>
<reference evidence="2 3" key="1">
    <citation type="journal article" date="2013" name="Genome Announc.">
        <title>Complete genome sequence of Simiduia agarivorans SA1(T), a marine bacterium able to degrade a variety of polysaccharides.</title>
        <authorList>
            <person name="Lin S.Y."/>
            <person name="Shieh W.Y."/>
            <person name="Chen J.S."/>
            <person name="Tang S.L."/>
        </authorList>
    </citation>
    <scope>NUCLEOTIDE SEQUENCE [LARGE SCALE GENOMIC DNA]</scope>
    <source>
        <strain evidence="3">DSM 21679 / JCM 13881 / BCRC 17597 / SA1</strain>
    </source>
</reference>
<dbReference type="AlphaFoldDB" id="K4KP18"/>
<dbReference type="Proteomes" id="UP000000466">
    <property type="component" value="Chromosome"/>
</dbReference>
<dbReference type="EMBL" id="CP003746">
    <property type="protein sequence ID" value="AFV00757.1"/>
    <property type="molecule type" value="Genomic_DNA"/>
</dbReference>
<dbReference type="KEGG" id="saga:M5M_18140"/>
<organism evidence="2 3">
    <name type="scientific">Simiduia agarivorans (strain DSM 21679 / JCM 13881 / BCRC 17597 / SA1)</name>
    <dbReference type="NCBI Taxonomy" id="1117647"/>
    <lineage>
        <taxon>Bacteria</taxon>
        <taxon>Pseudomonadati</taxon>
        <taxon>Pseudomonadota</taxon>
        <taxon>Gammaproteobacteria</taxon>
        <taxon>Cellvibrionales</taxon>
        <taxon>Cellvibrionaceae</taxon>
        <taxon>Simiduia</taxon>
    </lineage>
</organism>
<evidence type="ECO:0000256" key="1">
    <source>
        <dbReference type="HAMAP-Rule" id="MF_00676"/>
    </source>
</evidence>
<comment type="similarity">
    <text evidence="1">Belongs to the UPF0260 family.</text>
</comment>
<proteinExistence type="inferred from homology"/>
<protein>
    <recommendedName>
        <fullName evidence="1">UPF0260 protein M5M_18140</fullName>
    </recommendedName>
</protein>
<dbReference type="PANTHER" id="PTHR37421:SF1">
    <property type="entry name" value="UPF0260 PROTEIN YCGN"/>
    <property type="match status" value="1"/>
</dbReference>
<accession>K4KP18</accession>
<dbReference type="InterPro" id="IPR008228">
    <property type="entry name" value="UCP006173"/>
</dbReference>
<evidence type="ECO:0000313" key="3">
    <source>
        <dbReference type="Proteomes" id="UP000000466"/>
    </source>
</evidence>
<dbReference type="RefSeq" id="WP_015048909.1">
    <property type="nucleotide sequence ID" value="NC_018868.3"/>
</dbReference>
<dbReference type="OrthoDB" id="9786855at2"/>
<dbReference type="HOGENOM" id="CLU_109769_0_1_6"/>
<dbReference type="PANTHER" id="PTHR37421">
    <property type="entry name" value="UPF0260 PROTEIN YCGN"/>
    <property type="match status" value="1"/>
</dbReference>
<gene>
    <name evidence="2" type="ordered locus">M5M_18140</name>
</gene>
<dbReference type="NCBIfam" id="NF003507">
    <property type="entry name" value="PRK05170.2-5"/>
    <property type="match status" value="1"/>
</dbReference>
<evidence type="ECO:0000313" key="2">
    <source>
        <dbReference type="EMBL" id="AFV00757.1"/>
    </source>
</evidence>
<dbReference type="PIRSF" id="PIRSF006173">
    <property type="entry name" value="UCP006173"/>
    <property type="match status" value="1"/>
</dbReference>